<dbReference type="STRING" id="166486.ERS852572_00946"/>
<dbReference type="OrthoDB" id="3174166at2"/>
<evidence type="ECO:0000313" key="9">
    <source>
        <dbReference type="Proteomes" id="UP000095350"/>
    </source>
</evidence>
<evidence type="ECO:0000313" key="6">
    <source>
        <dbReference type="EMBL" id="RHC15207.1"/>
    </source>
</evidence>
<dbReference type="Proteomes" id="UP000095350">
    <property type="component" value="Unassembled WGS sequence"/>
</dbReference>
<reference evidence="2 9" key="1">
    <citation type="submission" date="2015-09" db="EMBL/GenBank/DDBJ databases">
        <authorList>
            <consortium name="Pathogen Informatics"/>
        </authorList>
    </citation>
    <scope>NUCLEOTIDE SEQUENCE [LARGE SCALE GENOMIC DNA]</scope>
    <source>
        <strain evidence="2 9">2789STDY5834960</strain>
    </source>
</reference>
<sequence length="135" mass="16106">MKEKLRQFMIGRYGVDDLSRAQIIVSMVLLLVSTFLSAFFRVNILYWLGLALLIYSYFRILSRNVSKRYEENQRYLNAKYRAVVKKNNLKKRWAQRSTYRFFKCPQCKQTVRVPKGRGKICITCPKCKTEFIKKS</sequence>
<dbReference type="Proteomes" id="UP000284051">
    <property type="component" value="Unassembled WGS sequence"/>
</dbReference>
<protein>
    <recommendedName>
        <fullName evidence="16">Zn-finger containing protein</fullName>
    </recommendedName>
</protein>
<feature type="transmembrane region" description="Helical" evidence="1">
    <location>
        <begin position="44"/>
        <end position="61"/>
    </location>
</feature>
<evidence type="ECO:0000313" key="14">
    <source>
        <dbReference type="Proteomes" id="UP000478483"/>
    </source>
</evidence>
<keyword evidence="1" id="KW-1133">Transmembrane helix</keyword>
<keyword evidence="1" id="KW-0812">Transmembrane</keyword>
<evidence type="ECO:0000313" key="4">
    <source>
        <dbReference type="EMBL" id="MVQ46371.1"/>
    </source>
</evidence>
<evidence type="ECO:0000313" key="13">
    <source>
        <dbReference type="Proteomes" id="UP000284465"/>
    </source>
</evidence>
<dbReference type="PaxDb" id="166486-ERS852572_00946"/>
<name>A0A173SF40_9FIRM</name>
<reference evidence="10 11" key="2">
    <citation type="submission" date="2018-08" db="EMBL/GenBank/DDBJ databases">
        <title>A genome reference for cultivated species of the human gut microbiota.</title>
        <authorList>
            <person name="Zou Y."/>
            <person name="Xue W."/>
            <person name="Luo G."/>
        </authorList>
    </citation>
    <scope>NUCLEOTIDE SEQUENCE [LARGE SCALE GENOMIC DNA]</scope>
    <source>
        <strain evidence="8 11">AF31-21AC</strain>
        <strain evidence="7 12">AM22-21LB</strain>
        <strain evidence="6 10">AM37-1AC</strain>
        <strain evidence="5 13">AM43-11</strain>
    </source>
</reference>
<dbReference type="Proteomes" id="UP000283586">
    <property type="component" value="Unassembled WGS sequence"/>
</dbReference>
<evidence type="ECO:0000313" key="15">
    <source>
        <dbReference type="Proteomes" id="UP000479531"/>
    </source>
</evidence>
<dbReference type="AlphaFoldDB" id="A0A173SF40"/>
<evidence type="ECO:0000313" key="5">
    <source>
        <dbReference type="EMBL" id="RHA65244.1"/>
    </source>
</evidence>
<keyword evidence="1" id="KW-0472">Membrane</keyword>
<evidence type="ECO:0000313" key="2">
    <source>
        <dbReference type="EMBL" id="CUM88963.1"/>
    </source>
</evidence>
<organism evidence="2 9">
    <name type="scientific">Roseburia intestinalis</name>
    <dbReference type="NCBI Taxonomy" id="166486"/>
    <lineage>
        <taxon>Bacteria</taxon>
        <taxon>Bacillati</taxon>
        <taxon>Bacillota</taxon>
        <taxon>Clostridia</taxon>
        <taxon>Lachnospirales</taxon>
        <taxon>Lachnospiraceae</taxon>
        <taxon>Roseburia</taxon>
    </lineage>
</organism>
<dbReference type="EMBL" id="WNAJ01000027">
    <property type="protein sequence ID" value="MTR86712.1"/>
    <property type="molecule type" value="Genomic_DNA"/>
</dbReference>
<evidence type="ECO:0000313" key="7">
    <source>
        <dbReference type="EMBL" id="RHG27922.1"/>
    </source>
</evidence>
<dbReference type="EMBL" id="CYXZ01000006">
    <property type="protein sequence ID" value="CUM88963.1"/>
    <property type="molecule type" value="Genomic_DNA"/>
</dbReference>
<feature type="transmembrane region" description="Helical" evidence="1">
    <location>
        <begin position="21"/>
        <end position="38"/>
    </location>
</feature>
<evidence type="ECO:0000313" key="8">
    <source>
        <dbReference type="EMBL" id="RHN08883.1"/>
    </source>
</evidence>
<evidence type="ECO:0000313" key="12">
    <source>
        <dbReference type="Proteomes" id="UP000284051"/>
    </source>
</evidence>
<evidence type="ECO:0000256" key="1">
    <source>
        <dbReference type="SAM" id="Phobius"/>
    </source>
</evidence>
<evidence type="ECO:0000313" key="11">
    <source>
        <dbReference type="Proteomes" id="UP000283586"/>
    </source>
</evidence>
<proteinExistence type="predicted"/>
<dbReference type="Proteomes" id="UP000284465">
    <property type="component" value="Unassembled WGS sequence"/>
</dbReference>
<dbReference type="Proteomes" id="UP000478483">
    <property type="component" value="Unassembled WGS sequence"/>
</dbReference>
<dbReference type="Proteomes" id="UP000479531">
    <property type="component" value="Unassembled WGS sequence"/>
</dbReference>
<evidence type="ECO:0000313" key="10">
    <source>
        <dbReference type="Proteomes" id="UP000283513"/>
    </source>
</evidence>
<accession>A0A173SF40</accession>
<dbReference type="EMBL" id="WGGT01000014">
    <property type="protein sequence ID" value="MVQ46371.1"/>
    <property type="molecule type" value="Genomic_DNA"/>
</dbReference>
<dbReference type="EMBL" id="QSHO01000013">
    <property type="protein sequence ID" value="RHC15207.1"/>
    <property type="molecule type" value="Genomic_DNA"/>
</dbReference>
<evidence type="ECO:0000313" key="3">
    <source>
        <dbReference type="EMBL" id="MTR86712.1"/>
    </source>
</evidence>
<dbReference type="Proteomes" id="UP000283513">
    <property type="component" value="Unassembled WGS sequence"/>
</dbReference>
<evidence type="ECO:0008006" key="16">
    <source>
        <dbReference type="Google" id="ProtNLM"/>
    </source>
</evidence>
<dbReference type="CDD" id="cd20335">
    <property type="entry name" value="BRcat_RBR"/>
    <property type="match status" value="1"/>
</dbReference>
<dbReference type="EMBL" id="QRQN01000008">
    <property type="protein sequence ID" value="RHN08883.1"/>
    <property type="molecule type" value="Genomic_DNA"/>
</dbReference>
<reference evidence="4 15" key="4">
    <citation type="submission" date="2019-10" db="EMBL/GenBank/DDBJ databases">
        <title>Roseburia spp. ameliorate alcoholic fatty liver via restoration of gut barrier function.</title>
        <authorList>
            <person name="Seo B."/>
            <person name="Ko G."/>
        </authorList>
    </citation>
    <scope>NUCLEOTIDE SEQUENCE [LARGE SCALE GENOMIC DNA]</scope>
    <source>
        <strain evidence="4 15">SNUG30017</strain>
    </source>
</reference>
<reference evidence="3 14" key="3">
    <citation type="journal article" date="2019" name="Nat. Med.">
        <title>A library of human gut bacterial isolates paired with longitudinal multiomics data enables mechanistic microbiome research.</title>
        <authorList>
            <person name="Poyet M."/>
            <person name="Groussin M."/>
            <person name="Gibbons S.M."/>
            <person name="Avila-Pacheco J."/>
            <person name="Jiang X."/>
            <person name="Kearney S.M."/>
            <person name="Perrotta A.R."/>
            <person name="Berdy B."/>
            <person name="Zhao S."/>
            <person name="Lieberman T.D."/>
            <person name="Swanson P.K."/>
            <person name="Smith M."/>
            <person name="Roesemann S."/>
            <person name="Alexander J.E."/>
            <person name="Rich S.A."/>
            <person name="Livny J."/>
            <person name="Vlamakis H."/>
            <person name="Clish C."/>
            <person name="Bullock K."/>
            <person name="Deik A."/>
            <person name="Scott J."/>
            <person name="Pierce K.A."/>
            <person name="Xavier R.J."/>
            <person name="Alm E.J."/>
        </authorList>
    </citation>
    <scope>NUCLEOTIDE SEQUENCE [LARGE SCALE GENOMIC DNA]</scope>
    <source>
        <strain evidence="3 14">BIOML-A1</strain>
    </source>
</reference>
<dbReference type="EMBL" id="QSFP01000021">
    <property type="protein sequence ID" value="RHA65244.1"/>
    <property type="molecule type" value="Genomic_DNA"/>
</dbReference>
<dbReference type="RefSeq" id="WP_006859162.1">
    <property type="nucleotide sequence ID" value="NZ_CABIYH010000006.1"/>
</dbReference>
<dbReference type="EMBL" id="QRID01000009">
    <property type="protein sequence ID" value="RHG27922.1"/>
    <property type="molecule type" value="Genomic_DNA"/>
</dbReference>
<dbReference type="GeneID" id="61432669"/>
<gene>
    <name evidence="7" type="ORF">DW264_10585</name>
    <name evidence="6" type="ORF">DW856_14280</name>
    <name evidence="5" type="ORF">DW927_15295</name>
    <name evidence="8" type="ORF">DWZ31_08265</name>
    <name evidence="2" type="ORF">ERS852572_00946</name>
    <name evidence="4" type="ORF">GCK47_11820</name>
    <name evidence="3" type="ORF">GMD50_17060</name>
</gene>